<organism evidence="2">
    <name type="scientific">Salmonella enterica</name>
    <name type="common">Salmonella choleraesuis</name>
    <dbReference type="NCBI Taxonomy" id="28901"/>
    <lineage>
        <taxon>Bacteria</taxon>
        <taxon>Pseudomonadati</taxon>
        <taxon>Pseudomonadota</taxon>
        <taxon>Gammaproteobacteria</taxon>
        <taxon>Enterobacterales</taxon>
        <taxon>Enterobacteriaceae</taxon>
        <taxon>Salmonella</taxon>
    </lineage>
</organism>
<evidence type="ECO:0000256" key="1">
    <source>
        <dbReference type="SAM" id="SignalP"/>
    </source>
</evidence>
<feature type="signal peptide" evidence="1">
    <location>
        <begin position="1"/>
        <end position="22"/>
    </location>
</feature>
<accession>A0A701ZHR6</accession>
<proteinExistence type="predicted"/>
<sequence length="317" mass="35960">MRFFMKKILILSIFFISLSSFGGGNMDSVRYTAYFNTKNSNCILSVNGLDYLSTLKGSRSISTGSNITDALENSTENNIGLIFFPSEPEIKSDEYYCEVKLVRSIPNNKDEMVTHFKVIFDGKGNRPYSDSNGYSIQDINDNTDNAIIRGISNRIKFKGDEKPENWLTAYRKFTVSGIPEWKWTKAAPQINDLALRGRLIESYKDLINDLKSSDLTTIKKKYSLALDEYAKTDLTDDTDLFFNSIGIVNAVQKGKVNLSPDWDNFKVLTYQNDRIFCLGIGGASRMSPIQFFNADGKRIFSWNPFFAVIDNKVVLVR</sequence>
<protein>
    <submittedName>
        <fullName evidence="2">Uncharacterized protein</fullName>
    </submittedName>
</protein>
<reference evidence="2" key="2">
    <citation type="submission" date="2018-07" db="EMBL/GenBank/DDBJ databases">
        <authorList>
            <consortium name="NCBI Pathogen Detection Project"/>
        </authorList>
    </citation>
    <scope>NUCLEOTIDE SEQUENCE</scope>
    <source>
        <strain evidence="2">232-84</strain>
    </source>
</reference>
<dbReference type="AlphaFoldDB" id="A0A701ZHR6"/>
<reference evidence="2" key="1">
    <citation type="journal article" date="2018" name="Genome Biol.">
        <title>SKESA: strategic k-mer extension for scrupulous assemblies.</title>
        <authorList>
            <person name="Souvorov A."/>
            <person name="Agarwala R."/>
            <person name="Lipman D.J."/>
        </authorList>
    </citation>
    <scope>NUCLEOTIDE SEQUENCE</scope>
    <source>
        <strain evidence="2">232-84</strain>
    </source>
</reference>
<name>A0A701ZHR6_SALER</name>
<evidence type="ECO:0000313" key="2">
    <source>
        <dbReference type="EMBL" id="HAC6576999.1"/>
    </source>
</evidence>
<comment type="caution">
    <text evidence="2">The sequence shown here is derived from an EMBL/GenBank/DDBJ whole genome shotgun (WGS) entry which is preliminary data.</text>
</comment>
<dbReference type="EMBL" id="DAAMGM010000035">
    <property type="protein sequence ID" value="HAC6576999.1"/>
    <property type="molecule type" value="Genomic_DNA"/>
</dbReference>
<keyword evidence="1" id="KW-0732">Signal</keyword>
<feature type="chain" id="PRO_5027617128" evidence="1">
    <location>
        <begin position="23"/>
        <end position="317"/>
    </location>
</feature>
<gene>
    <name evidence="2" type="ORF">G0B27_23040</name>
</gene>